<sequence length="257" mass="27505">MFRHRRFPCAIVALLIGILGCSAGDGGTTLQRIEKTKVLKVGTDASYPPFESVDPTSGKIVGFDVDLVRALAERLGAEVEFTVVPFDGIIAGLRSSKYDAVISAMTITPDRAKQVAFSTPYSAAGQSVAVRTDESAIYGVADLAGKRLGVQLATTGEMEAKKIPGASITSFDAIGGAFRDLENGNVGAVIADTPTARIFQREHGTIRLVGEPLTHEEYGIATRLDDPELKQAFDSGITELRRSGQLESLERKWGFVE</sequence>
<dbReference type="Pfam" id="PF00497">
    <property type="entry name" value="SBP_bac_3"/>
    <property type="match status" value="1"/>
</dbReference>
<feature type="signal peptide" evidence="5">
    <location>
        <begin position="1"/>
        <end position="23"/>
    </location>
</feature>
<dbReference type="CDD" id="cd13624">
    <property type="entry name" value="PBP2_Arg_Lys_His"/>
    <property type="match status" value="1"/>
</dbReference>
<evidence type="ECO:0000259" key="6">
    <source>
        <dbReference type="SMART" id="SM00062"/>
    </source>
</evidence>
<dbReference type="Gene3D" id="3.40.190.10">
    <property type="entry name" value="Periplasmic binding protein-like II"/>
    <property type="match status" value="2"/>
</dbReference>
<dbReference type="PANTHER" id="PTHR35936:SF17">
    <property type="entry name" value="ARGININE-BINDING EXTRACELLULAR PROTEIN ARTP"/>
    <property type="match status" value="1"/>
</dbReference>
<evidence type="ECO:0000256" key="4">
    <source>
        <dbReference type="RuleBase" id="RU003744"/>
    </source>
</evidence>
<dbReference type="GO" id="GO:0015276">
    <property type="term" value="F:ligand-gated monoatomic ion channel activity"/>
    <property type="evidence" value="ECO:0007669"/>
    <property type="project" value="InterPro"/>
</dbReference>
<evidence type="ECO:0000256" key="3">
    <source>
        <dbReference type="ARBA" id="ARBA00022729"/>
    </source>
</evidence>
<dbReference type="SMART" id="SM00079">
    <property type="entry name" value="PBPe"/>
    <property type="match status" value="1"/>
</dbReference>
<dbReference type="PROSITE" id="PS01039">
    <property type="entry name" value="SBP_BACTERIAL_3"/>
    <property type="match status" value="1"/>
</dbReference>
<proteinExistence type="inferred from homology"/>
<name>A0A956M2Y9_UNCEI</name>
<dbReference type="AlphaFoldDB" id="A0A956M2Y9"/>
<reference evidence="8" key="2">
    <citation type="journal article" date="2021" name="Microbiome">
        <title>Successional dynamics and alternative stable states in a saline activated sludge microbial community over 9 years.</title>
        <authorList>
            <person name="Wang Y."/>
            <person name="Ye J."/>
            <person name="Ju F."/>
            <person name="Liu L."/>
            <person name="Boyd J.A."/>
            <person name="Deng Y."/>
            <person name="Parks D.H."/>
            <person name="Jiang X."/>
            <person name="Yin X."/>
            <person name="Woodcroft B.J."/>
            <person name="Tyson G.W."/>
            <person name="Hugenholtz P."/>
            <person name="Polz M.F."/>
            <person name="Zhang T."/>
        </authorList>
    </citation>
    <scope>NUCLEOTIDE SEQUENCE</scope>
    <source>
        <strain evidence="8">HKST-UBA01</strain>
    </source>
</reference>
<organism evidence="8 9">
    <name type="scientific">Eiseniibacteriota bacterium</name>
    <dbReference type="NCBI Taxonomy" id="2212470"/>
    <lineage>
        <taxon>Bacteria</taxon>
        <taxon>Candidatus Eiseniibacteriota</taxon>
    </lineage>
</organism>
<dbReference type="InterPro" id="IPR001320">
    <property type="entry name" value="Iontro_rcpt_C"/>
</dbReference>
<dbReference type="PROSITE" id="PS51257">
    <property type="entry name" value="PROKAR_LIPOPROTEIN"/>
    <property type="match status" value="1"/>
</dbReference>
<evidence type="ECO:0000259" key="7">
    <source>
        <dbReference type="SMART" id="SM00079"/>
    </source>
</evidence>
<dbReference type="InterPro" id="IPR001638">
    <property type="entry name" value="Solute-binding_3/MltF_N"/>
</dbReference>
<evidence type="ECO:0000256" key="5">
    <source>
        <dbReference type="SAM" id="SignalP"/>
    </source>
</evidence>
<comment type="subcellular location">
    <subcellularLocation>
        <location evidence="1">Cell envelope</location>
    </subcellularLocation>
</comment>
<feature type="domain" description="Solute-binding protein family 3/N-terminal" evidence="6">
    <location>
        <begin position="38"/>
        <end position="257"/>
    </location>
</feature>
<dbReference type="SMART" id="SM00062">
    <property type="entry name" value="PBPb"/>
    <property type="match status" value="1"/>
</dbReference>
<comment type="caution">
    <text evidence="8">The sequence shown here is derived from an EMBL/GenBank/DDBJ whole genome shotgun (WGS) entry which is preliminary data.</text>
</comment>
<reference evidence="8" key="1">
    <citation type="submission" date="2020-04" db="EMBL/GenBank/DDBJ databases">
        <authorList>
            <person name="Zhang T."/>
        </authorList>
    </citation>
    <scope>NUCLEOTIDE SEQUENCE</scope>
    <source>
        <strain evidence="8">HKST-UBA01</strain>
    </source>
</reference>
<evidence type="ECO:0000256" key="2">
    <source>
        <dbReference type="ARBA" id="ARBA00010333"/>
    </source>
</evidence>
<dbReference type="GO" id="GO:0030313">
    <property type="term" value="C:cell envelope"/>
    <property type="evidence" value="ECO:0007669"/>
    <property type="project" value="UniProtKB-SubCell"/>
</dbReference>
<protein>
    <submittedName>
        <fullName evidence="8">Basic amino acid ABC transporter substrate-binding protein</fullName>
    </submittedName>
</protein>
<dbReference type="InterPro" id="IPR018313">
    <property type="entry name" value="SBP_3_CS"/>
</dbReference>
<feature type="domain" description="Ionotropic glutamate receptor C-terminal" evidence="7">
    <location>
        <begin position="38"/>
        <end position="256"/>
    </location>
</feature>
<dbReference type="SUPFAM" id="SSF53850">
    <property type="entry name" value="Periplasmic binding protein-like II"/>
    <property type="match status" value="1"/>
</dbReference>
<evidence type="ECO:0000313" key="8">
    <source>
        <dbReference type="EMBL" id="MCA9728901.1"/>
    </source>
</evidence>
<dbReference type="Proteomes" id="UP000697710">
    <property type="component" value="Unassembled WGS sequence"/>
</dbReference>
<evidence type="ECO:0000256" key="1">
    <source>
        <dbReference type="ARBA" id="ARBA00004196"/>
    </source>
</evidence>
<accession>A0A956M2Y9</accession>
<keyword evidence="3 5" id="KW-0732">Signal</keyword>
<dbReference type="GO" id="GO:0016020">
    <property type="term" value="C:membrane"/>
    <property type="evidence" value="ECO:0007669"/>
    <property type="project" value="InterPro"/>
</dbReference>
<dbReference type="PANTHER" id="PTHR35936">
    <property type="entry name" value="MEMBRANE-BOUND LYTIC MUREIN TRANSGLYCOSYLASE F"/>
    <property type="match status" value="1"/>
</dbReference>
<evidence type="ECO:0000313" key="9">
    <source>
        <dbReference type="Proteomes" id="UP000697710"/>
    </source>
</evidence>
<gene>
    <name evidence="8" type="ORF">KC729_14515</name>
</gene>
<feature type="chain" id="PRO_5036901301" evidence="5">
    <location>
        <begin position="24"/>
        <end position="257"/>
    </location>
</feature>
<dbReference type="EMBL" id="JAGQHR010000508">
    <property type="protein sequence ID" value="MCA9728901.1"/>
    <property type="molecule type" value="Genomic_DNA"/>
</dbReference>
<comment type="similarity">
    <text evidence="2 4">Belongs to the bacterial solute-binding protein 3 family.</text>
</comment>